<reference evidence="3" key="1">
    <citation type="submission" date="2019-05" db="EMBL/GenBank/DDBJ databases">
        <title>Flavobacterium profundi sp. nov., isolated from a deep-sea seamount.</title>
        <authorList>
            <person name="Zhang D.-C."/>
        </authorList>
    </citation>
    <scope>NUCLEOTIDE SEQUENCE [LARGE SCALE GENOMIC DNA]</scope>
    <source>
        <strain evidence="3">TP390</strain>
    </source>
</reference>
<keyword evidence="3" id="KW-1185">Reference proteome</keyword>
<evidence type="ECO:0000313" key="3">
    <source>
        <dbReference type="Proteomes" id="UP000431264"/>
    </source>
</evidence>
<dbReference type="EMBL" id="WQLW01000011">
    <property type="protein sequence ID" value="MVO10213.1"/>
    <property type="molecule type" value="Genomic_DNA"/>
</dbReference>
<keyword evidence="1" id="KW-0732">Signal</keyword>
<sequence>MLYKKLCFAVLFLVFFTNAQNTNPNYDATLAEKLKADDYGMKSYVFVVLKTGSTTTTDKDFIASCFKSHMDNIHQMVKDKKLIVAGPMNKNEANIRGIFILDVATFDEANRLLQNDKAIKEKLFTVELYNWYGSAALSEYIEVSDKIWKIKP</sequence>
<gene>
    <name evidence="2" type="ORF">GOQ30_13655</name>
</gene>
<feature type="signal peptide" evidence="1">
    <location>
        <begin position="1"/>
        <end position="19"/>
    </location>
</feature>
<dbReference type="Proteomes" id="UP000431264">
    <property type="component" value="Unassembled WGS sequence"/>
</dbReference>
<dbReference type="RefSeq" id="WP_140998643.1">
    <property type="nucleotide sequence ID" value="NZ_VDCZ01000011.1"/>
</dbReference>
<comment type="caution">
    <text evidence="2">The sequence shown here is derived from an EMBL/GenBank/DDBJ whole genome shotgun (WGS) entry which is preliminary data.</text>
</comment>
<name>A0A6I4ITL9_9FLAO</name>
<evidence type="ECO:0000256" key="1">
    <source>
        <dbReference type="SAM" id="SignalP"/>
    </source>
</evidence>
<organism evidence="2 3">
    <name type="scientific">Flavobacterium profundi</name>
    <dbReference type="NCBI Taxonomy" id="1774945"/>
    <lineage>
        <taxon>Bacteria</taxon>
        <taxon>Pseudomonadati</taxon>
        <taxon>Bacteroidota</taxon>
        <taxon>Flavobacteriia</taxon>
        <taxon>Flavobacteriales</taxon>
        <taxon>Flavobacteriaceae</taxon>
        <taxon>Flavobacterium</taxon>
    </lineage>
</organism>
<dbReference type="AlphaFoldDB" id="A0A6I4ITL9"/>
<evidence type="ECO:0000313" key="2">
    <source>
        <dbReference type="EMBL" id="MVO10213.1"/>
    </source>
</evidence>
<protein>
    <recommendedName>
        <fullName evidence="4">YCII-related domain-containing protein</fullName>
    </recommendedName>
</protein>
<dbReference type="OrthoDB" id="8481699at2"/>
<accession>A0A6I4ITL9</accession>
<dbReference type="SUPFAM" id="SSF54909">
    <property type="entry name" value="Dimeric alpha+beta barrel"/>
    <property type="match status" value="1"/>
</dbReference>
<dbReference type="InterPro" id="IPR011008">
    <property type="entry name" value="Dimeric_a/b-barrel"/>
</dbReference>
<dbReference type="Gene3D" id="3.30.70.1060">
    <property type="entry name" value="Dimeric alpha+beta barrel"/>
    <property type="match status" value="1"/>
</dbReference>
<proteinExistence type="predicted"/>
<evidence type="ECO:0008006" key="4">
    <source>
        <dbReference type="Google" id="ProtNLM"/>
    </source>
</evidence>
<feature type="chain" id="PRO_5026322829" description="YCII-related domain-containing protein" evidence="1">
    <location>
        <begin position="20"/>
        <end position="152"/>
    </location>
</feature>